<comment type="caution">
    <text evidence="2">The sequence shown here is derived from an EMBL/GenBank/DDBJ whole genome shotgun (WGS) entry which is preliminary data.</text>
</comment>
<dbReference type="EMBL" id="JAHRIM010061956">
    <property type="protein sequence ID" value="MEQ2271495.1"/>
    <property type="molecule type" value="Genomic_DNA"/>
</dbReference>
<keyword evidence="3" id="KW-1185">Reference proteome</keyword>
<name>A0ABV0WPE0_9TELE</name>
<feature type="transmembrane region" description="Helical" evidence="1">
    <location>
        <begin position="94"/>
        <end position="115"/>
    </location>
</feature>
<proteinExistence type="predicted"/>
<keyword evidence="1" id="KW-0472">Membrane</keyword>
<protein>
    <submittedName>
        <fullName evidence="2">Uncharacterized protein</fullName>
    </submittedName>
</protein>
<accession>A0ABV0WPE0</accession>
<evidence type="ECO:0000313" key="2">
    <source>
        <dbReference type="EMBL" id="MEQ2271495.1"/>
    </source>
</evidence>
<organism evidence="2 3">
    <name type="scientific">Xenotaenia resolanae</name>
    <dbReference type="NCBI Taxonomy" id="208358"/>
    <lineage>
        <taxon>Eukaryota</taxon>
        <taxon>Metazoa</taxon>
        <taxon>Chordata</taxon>
        <taxon>Craniata</taxon>
        <taxon>Vertebrata</taxon>
        <taxon>Euteleostomi</taxon>
        <taxon>Actinopterygii</taxon>
        <taxon>Neopterygii</taxon>
        <taxon>Teleostei</taxon>
        <taxon>Neoteleostei</taxon>
        <taxon>Acanthomorphata</taxon>
        <taxon>Ovalentaria</taxon>
        <taxon>Atherinomorphae</taxon>
        <taxon>Cyprinodontiformes</taxon>
        <taxon>Goodeidae</taxon>
        <taxon>Xenotaenia</taxon>
    </lineage>
</organism>
<keyword evidence="1" id="KW-0812">Transmembrane</keyword>
<dbReference type="Proteomes" id="UP001444071">
    <property type="component" value="Unassembled WGS sequence"/>
</dbReference>
<sequence>MLSVQSMLKSVTQLQYLSGCQAVSSYVMWSRCLWRHLVAGCFSAALFGTAPQSMRRDSSSASYLLTLASVAVHVKKPKCCLVSYLKNVILCKSWLLVVLLNAVVVKTLSLSAVFYPPKL</sequence>
<evidence type="ECO:0000256" key="1">
    <source>
        <dbReference type="SAM" id="Phobius"/>
    </source>
</evidence>
<evidence type="ECO:0000313" key="3">
    <source>
        <dbReference type="Proteomes" id="UP001444071"/>
    </source>
</evidence>
<keyword evidence="1" id="KW-1133">Transmembrane helix</keyword>
<reference evidence="2 3" key="1">
    <citation type="submission" date="2021-06" db="EMBL/GenBank/DDBJ databases">
        <authorList>
            <person name="Palmer J.M."/>
        </authorList>
    </citation>
    <scope>NUCLEOTIDE SEQUENCE [LARGE SCALE GENOMIC DNA]</scope>
    <source>
        <strain evidence="2 3">XR_2019</strain>
        <tissue evidence="2">Muscle</tissue>
    </source>
</reference>
<gene>
    <name evidence="2" type="ORF">XENORESO_005079</name>
</gene>